<dbReference type="AlphaFoldDB" id="K7KCP2"/>
<dbReference type="EnsemblPlants" id="KRH65444">
    <property type="protein sequence ID" value="KRH65444"/>
    <property type="gene ID" value="GLYMA_03G036400"/>
</dbReference>
<evidence type="ECO:0000313" key="3">
    <source>
        <dbReference type="Proteomes" id="UP000008827"/>
    </source>
</evidence>
<dbReference type="HOGENOM" id="CLU_3054224_0_0_1"/>
<dbReference type="EMBL" id="CM000836">
    <property type="protein sequence ID" value="KRH65444.1"/>
    <property type="molecule type" value="Genomic_DNA"/>
</dbReference>
<reference evidence="1 2" key="1">
    <citation type="journal article" date="2010" name="Nature">
        <title>Genome sequence of the palaeopolyploid soybean.</title>
        <authorList>
            <person name="Schmutz J."/>
            <person name="Cannon S.B."/>
            <person name="Schlueter J."/>
            <person name="Ma J."/>
            <person name="Mitros T."/>
            <person name="Nelson W."/>
            <person name="Hyten D.L."/>
            <person name="Song Q."/>
            <person name="Thelen J.J."/>
            <person name="Cheng J."/>
            <person name="Xu D."/>
            <person name="Hellsten U."/>
            <person name="May G.D."/>
            <person name="Yu Y."/>
            <person name="Sakurai T."/>
            <person name="Umezawa T."/>
            <person name="Bhattacharyya M.K."/>
            <person name="Sandhu D."/>
            <person name="Valliyodan B."/>
            <person name="Lindquist E."/>
            <person name="Peto M."/>
            <person name="Grant D."/>
            <person name="Shu S."/>
            <person name="Goodstein D."/>
            <person name="Barry K."/>
            <person name="Futrell-Griggs M."/>
            <person name="Abernathy B."/>
            <person name="Du J."/>
            <person name="Tian Z."/>
            <person name="Zhu L."/>
            <person name="Gill N."/>
            <person name="Joshi T."/>
            <person name="Libault M."/>
            <person name="Sethuraman A."/>
            <person name="Zhang X.-C."/>
            <person name="Shinozaki K."/>
            <person name="Nguyen H.T."/>
            <person name="Wing R.A."/>
            <person name="Cregan P."/>
            <person name="Specht J."/>
            <person name="Grimwood J."/>
            <person name="Rokhsar D."/>
            <person name="Stacey G."/>
            <person name="Shoemaker R.C."/>
            <person name="Jackson S.A."/>
        </authorList>
    </citation>
    <scope>NUCLEOTIDE SEQUENCE [LARGE SCALE GENOMIC DNA]</scope>
    <source>
        <strain evidence="2">cv. Williams 82</strain>
        <tissue evidence="1">Callus</tissue>
    </source>
</reference>
<sequence length="54" mass="6183">MSFILSFQFLITYSPSSNSLHHHPQEFSTKTLISLLAQHSTIFFGVTLLRDNTQ</sequence>
<accession>K7KCP2</accession>
<dbReference type="Proteomes" id="UP000008827">
    <property type="component" value="Chromosome 3"/>
</dbReference>
<protein>
    <submittedName>
        <fullName evidence="1 2">Uncharacterized protein</fullName>
    </submittedName>
</protein>
<evidence type="ECO:0000313" key="1">
    <source>
        <dbReference type="EMBL" id="KRH65444.1"/>
    </source>
</evidence>
<dbReference type="InParanoid" id="K7KCP2"/>
<keyword evidence="3" id="KW-1185">Reference proteome</keyword>
<dbReference type="Gramene" id="KRH65444">
    <property type="protein sequence ID" value="KRH65444"/>
    <property type="gene ID" value="GLYMA_03G036400"/>
</dbReference>
<gene>
    <name evidence="1" type="ORF">GLYMA_03G036400</name>
</gene>
<organism evidence="1">
    <name type="scientific">Glycine max</name>
    <name type="common">Soybean</name>
    <name type="synonym">Glycine hispida</name>
    <dbReference type="NCBI Taxonomy" id="3847"/>
    <lineage>
        <taxon>Eukaryota</taxon>
        <taxon>Viridiplantae</taxon>
        <taxon>Streptophyta</taxon>
        <taxon>Embryophyta</taxon>
        <taxon>Tracheophyta</taxon>
        <taxon>Spermatophyta</taxon>
        <taxon>Magnoliopsida</taxon>
        <taxon>eudicotyledons</taxon>
        <taxon>Gunneridae</taxon>
        <taxon>Pentapetalae</taxon>
        <taxon>rosids</taxon>
        <taxon>fabids</taxon>
        <taxon>Fabales</taxon>
        <taxon>Fabaceae</taxon>
        <taxon>Papilionoideae</taxon>
        <taxon>50 kb inversion clade</taxon>
        <taxon>NPAAA clade</taxon>
        <taxon>indigoferoid/millettioid clade</taxon>
        <taxon>Phaseoleae</taxon>
        <taxon>Glycine</taxon>
        <taxon>Glycine subgen. Soja</taxon>
    </lineage>
</organism>
<reference evidence="1" key="3">
    <citation type="submission" date="2018-07" db="EMBL/GenBank/DDBJ databases">
        <title>WGS assembly of Glycine max.</title>
        <authorList>
            <person name="Schmutz J."/>
            <person name="Cannon S."/>
            <person name="Schlueter J."/>
            <person name="Ma J."/>
            <person name="Mitros T."/>
            <person name="Nelson W."/>
            <person name="Hyten D."/>
            <person name="Song Q."/>
            <person name="Thelen J."/>
            <person name="Cheng J."/>
            <person name="Xu D."/>
            <person name="Hellsten U."/>
            <person name="May G."/>
            <person name="Yu Y."/>
            <person name="Sakurai T."/>
            <person name="Umezawa T."/>
            <person name="Bhattacharyya M."/>
            <person name="Sandhu D."/>
            <person name="Valliyodan B."/>
            <person name="Lindquist E."/>
            <person name="Peto M."/>
            <person name="Grant D."/>
            <person name="Shu S."/>
            <person name="Goodstein D."/>
            <person name="Barry K."/>
            <person name="Futrell-Griggs M."/>
            <person name="Abernathy B."/>
            <person name="Du J."/>
            <person name="Tian Z."/>
            <person name="Zhu L."/>
            <person name="Gill N."/>
            <person name="Joshi T."/>
            <person name="Libault M."/>
            <person name="Sethuraman A."/>
            <person name="Zhang X."/>
            <person name="Shinozaki K."/>
            <person name="Nguyen H."/>
            <person name="Wing R."/>
            <person name="Cregan P."/>
            <person name="Specht J."/>
            <person name="Grimwood J."/>
            <person name="Rokhsar D."/>
            <person name="Stacey G."/>
            <person name="Shoemaker R."/>
            <person name="Jackson S."/>
        </authorList>
    </citation>
    <scope>NUCLEOTIDE SEQUENCE</scope>
    <source>
        <tissue evidence="1">Callus</tissue>
    </source>
</reference>
<name>K7KCP2_SOYBN</name>
<reference evidence="2" key="2">
    <citation type="submission" date="2018-02" db="UniProtKB">
        <authorList>
            <consortium name="EnsemblPlants"/>
        </authorList>
    </citation>
    <scope>IDENTIFICATION</scope>
    <source>
        <strain evidence="2">Williams 82</strain>
    </source>
</reference>
<dbReference type="PaxDb" id="3847-GLYMA03G04440.1"/>
<evidence type="ECO:0000313" key="2">
    <source>
        <dbReference type="EnsemblPlants" id="KRH65444"/>
    </source>
</evidence>
<proteinExistence type="predicted"/>